<dbReference type="PANTHER" id="PTHR10072">
    <property type="entry name" value="IRON-SULFUR CLUSTER ASSEMBLY PROTEIN"/>
    <property type="match status" value="1"/>
</dbReference>
<organism evidence="3 4">
    <name type="scientific">Sclerotinia nivalis</name>
    <dbReference type="NCBI Taxonomy" id="352851"/>
    <lineage>
        <taxon>Eukaryota</taxon>
        <taxon>Fungi</taxon>
        <taxon>Dikarya</taxon>
        <taxon>Ascomycota</taxon>
        <taxon>Pezizomycotina</taxon>
        <taxon>Leotiomycetes</taxon>
        <taxon>Helotiales</taxon>
        <taxon>Sclerotiniaceae</taxon>
        <taxon>Sclerotinia</taxon>
    </lineage>
</organism>
<evidence type="ECO:0000259" key="2">
    <source>
        <dbReference type="Pfam" id="PF01521"/>
    </source>
</evidence>
<dbReference type="GO" id="GO:0005739">
    <property type="term" value="C:mitochondrion"/>
    <property type="evidence" value="ECO:0007669"/>
    <property type="project" value="TreeGrafter"/>
</dbReference>
<evidence type="ECO:0000256" key="1">
    <source>
        <dbReference type="ARBA" id="ARBA00006718"/>
    </source>
</evidence>
<sequence length="248" mass="27328">MSLQRAVAPLTSSAPIVFRFASSPSSTPMRECRHIFRQFSSSRVANAEAKRKMQTSTWQTYTLSTPPPPPAREAAIPETSITGGIPQVHDTRPPSISITEAEAQKTKPVKKRPRYNFVPLKKTISLTPRAVEALRDLSNQPEAKLIKISVANRGCSGSAYDLKYVEKGAPSDIVHEQDGVKVLIDPAAQLKIIGSTMDWVEDRLSAKFVFDNPNIGRFHYNFHPISSRLLGVPTNNAQTNLVDAVNHS</sequence>
<accession>A0A9X0AH30</accession>
<dbReference type="NCBIfam" id="TIGR00049">
    <property type="entry name" value="iron-sulfur cluster assembly accessory protein"/>
    <property type="match status" value="1"/>
</dbReference>
<name>A0A9X0AH30_9HELO</name>
<dbReference type="Proteomes" id="UP001152300">
    <property type="component" value="Unassembled WGS sequence"/>
</dbReference>
<dbReference type="InterPro" id="IPR035903">
    <property type="entry name" value="HesB-like_dom_sf"/>
</dbReference>
<proteinExistence type="inferred from homology"/>
<dbReference type="GO" id="GO:0051537">
    <property type="term" value="F:2 iron, 2 sulfur cluster binding"/>
    <property type="evidence" value="ECO:0007669"/>
    <property type="project" value="TreeGrafter"/>
</dbReference>
<dbReference type="EMBL" id="JAPEIS010000010">
    <property type="protein sequence ID" value="KAJ8062705.1"/>
    <property type="molecule type" value="Genomic_DNA"/>
</dbReference>
<dbReference type="Gene3D" id="2.60.300.12">
    <property type="entry name" value="HesB-like domain"/>
    <property type="match status" value="1"/>
</dbReference>
<protein>
    <recommendedName>
        <fullName evidence="2">Core domain-containing protein</fullName>
    </recommendedName>
</protein>
<comment type="caution">
    <text evidence="3">The sequence shown here is derived from an EMBL/GenBank/DDBJ whole genome shotgun (WGS) entry which is preliminary data.</text>
</comment>
<feature type="domain" description="Core" evidence="2">
    <location>
        <begin position="123"/>
        <end position="215"/>
    </location>
</feature>
<evidence type="ECO:0000313" key="4">
    <source>
        <dbReference type="Proteomes" id="UP001152300"/>
    </source>
</evidence>
<dbReference type="PANTHER" id="PTHR10072:SF41">
    <property type="entry name" value="IRON-SULFUR CLUSTER ASSEMBLY 1 HOMOLOG, MITOCHONDRIAL"/>
    <property type="match status" value="1"/>
</dbReference>
<dbReference type="SUPFAM" id="SSF89360">
    <property type="entry name" value="HesB-like domain"/>
    <property type="match status" value="1"/>
</dbReference>
<evidence type="ECO:0000313" key="3">
    <source>
        <dbReference type="EMBL" id="KAJ8062705.1"/>
    </source>
</evidence>
<keyword evidence="4" id="KW-1185">Reference proteome</keyword>
<gene>
    <name evidence="3" type="ORF">OCU04_009225</name>
</gene>
<dbReference type="OrthoDB" id="333486at2759"/>
<dbReference type="Pfam" id="PF01521">
    <property type="entry name" value="Fe-S_biosyn"/>
    <property type="match status" value="1"/>
</dbReference>
<dbReference type="AlphaFoldDB" id="A0A9X0AH30"/>
<dbReference type="InterPro" id="IPR050322">
    <property type="entry name" value="Fe-S_cluster_asmbl/transfer"/>
</dbReference>
<dbReference type="GO" id="GO:0016226">
    <property type="term" value="P:iron-sulfur cluster assembly"/>
    <property type="evidence" value="ECO:0007669"/>
    <property type="project" value="InterPro"/>
</dbReference>
<comment type="similarity">
    <text evidence="1">Belongs to the HesB/IscA family.</text>
</comment>
<dbReference type="InterPro" id="IPR016092">
    <property type="entry name" value="ATAP"/>
</dbReference>
<reference evidence="3" key="1">
    <citation type="submission" date="2022-11" db="EMBL/GenBank/DDBJ databases">
        <title>Genome Resource of Sclerotinia nivalis Strain SnTB1, a Plant Pathogen Isolated from American Ginseng.</title>
        <authorList>
            <person name="Fan S."/>
        </authorList>
    </citation>
    <scope>NUCLEOTIDE SEQUENCE</scope>
    <source>
        <strain evidence="3">SnTB1</strain>
    </source>
</reference>
<dbReference type="InterPro" id="IPR000361">
    <property type="entry name" value="ATAP_core_dom"/>
</dbReference>